<name>A0ABT6HUH7_9ACTN</name>
<comment type="caution">
    <text evidence="1">The sequence shown here is derived from an EMBL/GenBank/DDBJ whole genome shotgun (WGS) entry which is preliminary data.</text>
</comment>
<sequence length="201" mass="22356">MDVVRMLEAVSLLVPEDVATDNDITVSDVWDYLAHDEWEVALDLLQELGDGWTAPTGFWEELGRAAGMLGLERSREWCWWRGTEARVGVIRADLALRPASETFRCTPIHGAGVLRPMWDIGNRKDDGARELDIARLWVEFAGELAPGAQAPVRLLPLTAARWRHLAPGDRITLYETSVAGGTATILEVQPPSAYEDHVLRC</sequence>
<gene>
    <name evidence="1" type="ORF">QCN29_27090</name>
</gene>
<dbReference type="Proteomes" id="UP001223144">
    <property type="component" value="Unassembled WGS sequence"/>
</dbReference>
<reference evidence="1 2" key="1">
    <citation type="submission" date="2023-04" db="EMBL/GenBank/DDBJ databases">
        <title>Streptomyces chengmaiensis sp. nov. isolated from the stem of mangrove plant in Hainan.</title>
        <authorList>
            <person name="Huang X."/>
            <person name="Zhou S."/>
            <person name="Chu X."/>
            <person name="Xie Y."/>
            <person name="Lin Y."/>
        </authorList>
    </citation>
    <scope>NUCLEOTIDE SEQUENCE [LARGE SCALE GENOMIC DNA]</scope>
    <source>
        <strain evidence="1 2">HNM0663</strain>
    </source>
</reference>
<dbReference type="EMBL" id="JARWBG010000041">
    <property type="protein sequence ID" value="MDH2392378.1"/>
    <property type="molecule type" value="Genomic_DNA"/>
</dbReference>
<proteinExistence type="predicted"/>
<organism evidence="1 2">
    <name type="scientific">Streptomyces chengmaiensis</name>
    <dbReference type="NCBI Taxonomy" id="3040919"/>
    <lineage>
        <taxon>Bacteria</taxon>
        <taxon>Bacillati</taxon>
        <taxon>Actinomycetota</taxon>
        <taxon>Actinomycetes</taxon>
        <taxon>Kitasatosporales</taxon>
        <taxon>Streptomycetaceae</taxon>
        <taxon>Streptomyces</taxon>
    </lineage>
</organism>
<keyword evidence="2" id="KW-1185">Reference proteome</keyword>
<evidence type="ECO:0000313" key="1">
    <source>
        <dbReference type="EMBL" id="MDH2392378.1"/>
    </source>
</evidence>
<evidence type="ECO:0000313" key="2">
    <source>
        <dbReference type="Proteomes" id="UP001223144"/>
    </source>
</evidence>
<protein>
    <submittedName>
        <fullName evidence="1">Uncharacterized protein</fullName>
    </submittedName>
</protein>
<accession>A0ABT6HUH7</accession>